<keyword evidence="2" id="KW-1185">Reference proteome</keyword>
<accession>A0A9P8PGJ0</accession>
<dbReference type="GeneID" id="70232713"/>
<gene>
    <name evidence="1" type="ORF">OGAPHI_000745</name>
</gene>
<dbReference type="AlphaFoldDB" id="A0A9P8PGJ0"/>
<evidence type="ECO:0000313" key="2">
    <source>
        <dbReference type="Proteomes" id="UP000769157"/>
    </source>
</evidence>
<comment type="caution">
    <text evidence="1">The sequence shown here is derived from an EMBL/GenBank/DDBJ whole genome shotgun (WGS) entry which is preliminary data.</text>
</comment>
<organism evidence="1 2">
    <name type="scientific">Ogataea philodendri</name>
    <dbReference type="NCBI Taxonomy" id="1378263"/>
    <lineage>
        <taxon>Eukaryota</taxon>
        <taxon>Fungi</taxon>
        <taxon>Dikarya</taxon>
        <taxon>Ascomycota</taxon>
        <taxon>Saccharomycotina</taxon>
        <taxon>Pichiomycetes</taxon>
        <taxon>Pichiales</taxon>
        <taxon>Pichiaceae</taxon>
        <taxon>Ogataea</taxon>
    </lineage>
</organism>
<protein>
    <submittedName>
        <fullName evidence="1">Uncharacterized protein</fullName>
    </submittedName>
</protein>
<reference evidence="1" key="2">
    <citation type="submission" date="2021-01" db="EMBL/GenBank/DDBJ databases">
        <authorList>
            <person name="Schikora-Tamarit M.A."/>
        </authorList>
    </citation>
    <scope>NUCLEOTIDE SEQUENCE</scope>
    <source>
        <strain evidence="1">CBS6075</strain>
    </source>
</reference>
<evidence type="ECO:0000313" key="1">
    <source>
        <dbReference type="EMBL" id="KAH3671034.1"/>
    </source>
</evidence>
<dbReference type="RefSeq" id="XP_046064402.1">
    <property type="nucleotide sequence ID" value="XM_046208859.1"/>
</dbReference>
<reference evidence="1" key="1">
    <citation type="journal article" date="2021" name="Open Biol.">
        <title>Shared evolutionary footprints suggest mitochondrial oxidative damage underlies multiple complex I losses in fungi.</title>
        <authorList>
            <person name="Schikora-Tamarit M.A."/>
            <person name="Marcet-Houben M."/>
            <person name="Nosek J."/>
            <person name="Gabaldon T."/>
        </authorList>
    </citation>
    <scope>NUCLEOTIDE SEQUENCE</scope>
    <source>
        <strain evidence="1">CBS6075</strain>
    </source>
</reference>
<proteinExistence type="predicted"/>
<dbReference type="Proteomes" id="UP000769157">
    <property type="component" value="Unassembled WGS sequence"/>
</dbReference>
<sequence>MRSSSVISSTSSSSSVSLIDFCLDDLPVLALADSSSLSTDSSSNSTVVVPVFSSEALPASISSILFFTRLLSNRMLKHTASPRNSVAPVKTAISAISNTNSPKIRFICNDIVICAQYSCPTRSVQRKLNVFFCKFQAYSRAKLAIWNRGTKHPYTGSGFRLGAWRIHSGIRVDHVVELACVTTQACRTKPWQLIDKVSIPVS</sequence>
<dbReference type="EMBL" id="JAEUBE010000084">
    <property type="protein sequence ID" value="KAH3671034.1"/>
    <property type="molecule type" value="Genomic_DNA"/>
</dbReference>
<name>A0A9P8PGJ0_9ASCO</name>